<dbReference type="HAMAP" id="MF_00197">
    <property type="entry name" value="DAP_epimerase"/>
    <property type="match status" value="1"/>
</dbReference>
<name>A0A1G9RSK4_9HYPH</name>
<evidence type="ECO:0000256" key="8">
    <source>
        <dbReference type="HAMAP-Rule" id="MF_00197"/>
    </source>
</evidence>
<sequence>MRTADAAHLPRRWPTRAGPPVLPYSRPTPFEPRDRMSALAHRRFLKMHGAGNAIVVLDLRGSTATVQPEEARAIAQDPGSAFDQLMVLHDPVSPGTDAFLRIYNTDGSESGACGNGTRCVAYAMLDDPAMARPAEGSRLTLETKAGLLGVRRVSERAFTVDMGRPKLAWDEIPLAEPFPDTRRIELQVGPIDDPVLHSPGVVNMGNPHAVFFVEADPDTFDLGRIGPMLENHPLFPERANISIAQVTDRETIKLRVWERGAGLTLACGTAACATVVAASRLRMIGRQAQVALPGGELFVEWRADDHVLMTGPVALVAEGTLAPELFSGAAG</sequence>
<feature type="binding site" evidence="8">
    <location>
        <position position="206"/>
    </location>
    <ligand>
        <name>substrate</name>
    </ligand>
</feature>
<feature type="binding site" evidence="8">
    <location>
        <begin position="268"/>
        <end position="269"/>
    </location>
    <ligand>
        <name>substrate</name>
    </ligand>
</feature>
<dbReference type="UniPathway" id="UPA00034">
    <property type="reaction ID" value="UER00025"/>
</dbReference>
<dbReference type="EC" id="5.1.1.7" evidence="3 8"/>
<feature type="active site" description="Proton donor" evidence="8">
    <location>
        <position position="113"/>
    </location>
</feature>
<comment type="subunit">
    <text evidence="8">Homodimer.</text>
</comment>
<feature type="binding site" evidence="8">
    <location>
        <position position="240"/>
    </location>
    <ligand>
        <name>substrate</name>
    </ligand>
</feature>
<reference evidence="12" key="1">
    <citation type="submission" date="2016-10" db="EMBL/GenBank/DDBJ databases">
        <authorList>
            <person name="Varghese N."/>
            <person name="Submissions S."/>
        </authorList>
    </citation>
    <scope>NUCLEOTIDE SEQUENCE [LARGE SCALE GENOMIC DNA]</scope>
    <source>
        <strain evidence="12">BL47</strain>
    </source>
</reference>
<evidence type="ECO:0000256" key="7">
    <source>
        <dbReference type="ARBA" id="ARBA00051712"/>
    </source>
</evidence>
<evidence type="ECO:0000256" key="4">
    <source>
        <dbReference type="ARBA" id="ARBA00022605"/>
    </source>
</evidence>
<comment type="function">
    <text evidence="8">Catalyzes the stereoinversion of LL-2,6-diaminopimelate (L,L-DAP) to meso-diaminopimelate (meso-DAP), a precursor of L-lysine and an essential component of the bacterial peptidoglycan.</text>
</comment>
<protein>
    <recommendedName>
        <fullName evidence="3 8">Diaminopimelate epimerase</fullName>
        <shortName evidence="8">DAP epimerase</shortName>
        <ecNumber evidence="3 8">5.1.1.7</ecNumber>
    </recommendedName>
    <alternativeName>
        <fullName evidence="8">PLP-independent amino acid racemase</fullName>
    </alternativeName>
</protein>
<dbReference type="PANTHER" id="PTHR31689">
    <property type="entry name" value="DIAMINOPIMELATE EPIMERASE, CHLOROPLASTIC"/>
    <property type="match status" value="1"/>
</dbReference>
<dbReference type="STRING" id="582672.SAMN05216360_101362"/>
<feature type="site" description="Could be important to modulate the pK values of the two catalytic cysteine residues" evidence="8">
    <location>
        <position position="258"/>
    </location>
</feature>
<dbReference type="Proteomes" id="UP000198704">
    <property type="component" value="Unassembled WGS sequence"/>
</dbReference>
<feature type="binding site" evidence="8">
    <location>
        <position position="104"/>
    </location>
    <ligand>
        <name>substrate</name>
    </ligand>
</feature>
<dbReference type="Pfam" id="PF01678">
    <property type="entry name" value="DAP_epimerase"/>
    <property type="match status" value="2"/>
</dbReference>
<dbReference type="AlphaFoldDB" id="A0A1G9RSK4"/>
<comment type="subcellular location">
    <subcellularLocation>
        <location evidence="8">Cytoplasm</location>
    </subcellularLocation>
</comment>
<evidence type="ECO:0000256" key="2">
    <source>
        <dbReference type="ARBA" id="ARBA00010219"/>
    </source>
</evidence>
<feature type="binding site" evidence="8">
    <location>
        <begin position="114"/>
        <end position="115"/>
    </location>
    <ligand>
        <name>substrate</name>
    </ligand>
</feature>
<dbReference type="EMBL" id="FNHS01000001">
    <property type="protein sequence ID" value="SDM26196.1"/>
    <property type="molecule type" value="Genomic_DNA"/>
</dbReference>
<comment type="similarity">
    <text evidence="2 8">Belongs to the diaminopimelate epimerase family.</text>
</comment>
<evidence type="ECO:0000313" key="11">
    <source>
        <dbReference type="EMBL" id="SDM26196.1"/>
    </source>
</evidence>
<comment type="catalytic activity">
    <reaction evidence="7 8">
        <text>(2S,6S)-2,6-diaminopimelate = meso-2,6-diaminopimelate</text>
        <dbReference type="Rhea" id="RHEA:15393"/>
        <dbReference type="ChEBI" id="CHEBI:57609"/>
        <dbReference type="ChEBI" id="CHEBI:57791"/>
        <dbReference type="EC" id="5.1.1.7"/>
    </reaction>
</comment>
<keyword evidence="5 8" id="KW-0457">Lysine biosynthesis</keyword>
<gene>
    <name evidence="8" type="primary">dapF</name>
    <name evidence="11" type="ORF">SAMN05216360_101362</name>
</gene>
<dbReference type="PANTHER" id="PTHR31689:SF0">
    <property type="entry name" value="DIAMINOPIMELATE EPIMERASE"/>
    <property type="match status" value="1"/>
</dbReference>
<organism evidence="11 12">
    <name type="scientific">Methylobacterium phyllostachyos</name>
    <dbReference type="NCBI Taxonomy" id="582672"/>
    <lineage>
        <taxon>Bacteria</taxon>
        <taxon>Pseudomonadati</taxon>
        <taxon>Pseudomonadota</taxon>
        <taxon>Alphaproteobacteria</taxon>
        <taxon>Hyphomicrobiales</taxon>
        <taxon>Methylobacteriaceae</taxon>
        <taxon>Methylobacterium</taxon>
    </lineage>
</organism>
<feature type="binding site" evidence="8">
    <location>
        <begin position="258"/>
        <end position="259"/>
    </location>
    <ligand>
        <name>substrate</name>
    </ligand>
</feature>
<keyword evidence="12" id="KW-1185">Reference proteome</keyword>
<feature type="active site" description="Proton acceptor" evidence="8">
    <location>
        <position position="267"/>
    </location>
</feature>
<accession>A0A1G9RSK4</accession>
<feature type="site" description="Could be important to modulate the pK values of the two catalytic cysteine residues" evidence="8">
    <location>
        <position position="208"/>
    </location>
</feature>
<dbReference type="Gene3D" id="3.10.310.10">
    <property type="entry name" value="Diaminopimelate Epimerase, Chain A, domain 1"/>
    <property type="match status" value="2"/>
</dbReference>
<evidence type="ECO:0000256" key="9">
    <source>
        <dbReference type="PROSITE-ProRule" id="PRU10125"/>
    </source>
</evidence>
<dbReference type="GO" id="GO:0005829">
    <property type="term" value="C:cytosol"/>
    <property type="evidence" value="ECO:0007669"/>
    <property type="project" value="TreeGrafter"/>
</dbReference>
<feature type="region of interest" description="Disordered" evidence="10">
    <location>
        <begin position="1"/>
        <end position="29"/>
    </location>
</feature>
<keyword evidence="6 8" id="KW-0413">Isomerase</keyword>
<evidence type="ECO:0000313" key="12">
    <source>
        <dbReference type="Proteomes" id="UP000198704"/>
    </source>
</evidence>
<evidence type="ECO:0000256" key="5">
    <source>
        <dbReference type="ARBA" id="ARBA00023154"/>
    </source>
</evidence>
<keyword evidence="8" id="KW-0963">Cytoplasm</keyword>
<evidence type="ECO:0000256" key="6">
    <source>
        <dbReference type="ARBA" id="ARBA00023235"/>
    </source>
</evidence>
<feature type="active site" evidence="9">
    <location>
        <position position="113"/>
    </location>
</feature>
<evidence type="ECO:0000256" key="1">
    <source>
        <dbReference type="ARBA" id="ARBA00005196"/>
    </source>
</evidence>
<dbReference type="InterPro" id="IPR018510">
    <property type="entry name" value="DAP_epimerase_AS"/>
</dbReference>
<comment type="pathway">
    <text evidence="1 8">Amino-acid biosynthesis; L-lysine biosynthesis via DAP pathway; DL-2,6-diaminopimelate from LL-2,6-diaminopimelate: step 1/1.</text>
</comment>
<keyword evidence="4 8" id="KW-0028">Amino-acid biosynthesis</keyword>
<dbReference type="NCBIfam" id="TIGR00652">
    <property type="entry name" value="DapF"/>
    <property type="match status" value="1"/>
</dbReference>
<dbReference type="GO" id="GO:0008837">
    <property type="term" value="F:diaminopimelate epimerase activity"/>
    <property type="evidence" value="ECO:0007669"/>
    <property type="project" value="UniProtKB-UniRule"/>
</dbReference>
<evidence type="ECO:0000256" key="10">
    <source>
        <dbReference type="SAM" id="MobiDB-lite"/>
    </source>
</evidence>
<proteinExistence type="inferred from homology"/>
<evidence type="ECO:0000256" key="3">
    <source>
        <dbReference type="ARBA" id="ARBA00013080"/>
    </source>
</evidence>
<dbReference type="GO" id="GO:0009089">
    <property type="term" value="P:lysine biosynthetic process via diaminopimelate"/>
    <property type="evidence" value="ECO:0007669"/>
    <property type="project" value="UniProtKB-UniRule"/>
</dbReference>
<feature type="binding site" evidence="8">
    <location>
        <position position="84"/>
    </location>
    <ligand>
        <name>substrate</name>
    </ligand>
</feature>
<dbReference type="PROSITE" id="PS01326">
    <property type="entry name" value="DAP_EPIMERASE"/>
    <property type="match status" value="1"/>
</dbReference>
<dbReference type="SUPFAM" id="SSF54506">
    <property type="entry name" value="Diaminopimelate epimerase-like"/>
    <property type="match status" value="2"/>
</dbReference>
<feature type="binding site" evidence="8">
    <location>
        <position position="52"/>
    </location>
    <ligand>
        <name>substrate</name>
    </ligand>
</feature>
<dbReference type="InterPro" id="IPR001653">
    <property type="entry name" value="DAP_epimerase_DapF"/>
</dbReference>